<keyword evidence="7 10" id="KW-0443">Lipid metabolism</keyword>
<dbReference type="CDD" id="cd07398">
    <property type="entry name" value="MPP_YbbF-LpxH"/>
    <property type="match status" value="1"/>
</dbReference>
<feature type="binding site" evidence="10">
    <location>
        <position position="129"/>
    </location>
    <ligand>
        <name>Mn(2+)</name>
        <dbReference type="ChEBI" id="CHEBI:29035"/>
        <label>2</label>
    </ligand>
</feature>
<evidence type="ECO:0000256" key="2">
    <source>
        <dbReference type="ARBA" id="ARBA00022516"/>
    </source>
</evidence>
<gene>
    <name evidence="10" type="primary">lpxH</name>
    <name evidence="12" type="ORF">GCM10023144_27450</name>
</gene>
<dbReference type="NCBIfam" id="NF003743">
    <property type="entry name" value="PRK05340.1"/>
    <property type="match status" value="1"/>
</dbReference>
<organism evidence="12 13">
    <name type="scientific">Pigmentiphaga soli</name>
    <dbReference type="NCBI Taxonomy" id="1007095"/>
    <lineage>
        <taxon>Bacteria</taxon>
        <taxon>Pseudomonadati</taxon>
        <taxon>Pseudomonadota</taxon>
        <taxon>Betaproteobacteria</taxon>
        <taxon>Burkholderiales</taxon>
        <taxon>Alcaligenaceae</taxon>
        <taxon>Pigmentiphaga</taxon>
    </lineage>
</organism>
<feature type="binding site" evidence="10">
    <location>
        <position position="212"/>
    </location>
    <ligand>
        <name>Mn(2+)</name>
        <dbReference type="ChEBI" id="CHEBI:29035"/>
        <label>1</label>
    </ligand>
</feature>
<comment type="cofactor">
    <cofactor evidence="10">
        <name>Mn(2+)</name>
        <dbReference type="ChEBI" id="CHEBI:29035"/>
    </cofactor>
    <text evidence="10">Binds 2 Mn(2+) ions per subunit in a binuclear metal center.</text>
</comment>
<comment type="similarity">
    <text evidence="10">Belongs to the LpxH family.</text>
</comment>
<keyword evidence="8 10" id="KW-0472">Membrane</keyword>
<keyword evidence="5 10" id="KW-0479">Metal-binding</keyword>
<dbReference type="EMBL" id="BAABFO010000012">
    <property type="protein sequence ID" value="GAA4334818.1"/>
    <property type="molecule type" value="Genomic_DNA"/>
</dbReference>
<dbReference type="InterPro" id="IPR029052">
    <property type="entry name" value="Metallo-depent_PP-like"/>
</dbReference>
<comment type="function">
    <text evidence="10">Hydrolyzes the pyrophosphate bond of UDP-2,3-diacylglucosamine to yield 2,3-diacylglucosamine 1-phosphate (lipid X) and UMP by catalyzing the attack of water at the alpha-P atom. Involved in the biosynthesis of lipid A, a phosphorylated glycolipid that anchors the lipopolysaccharide to the outer membrane of the cell.</text>
</comment>
<keyword evidence="9 10" id="KW-0464">Manganese</keyword>
<proteinExistence type="inferred from homology"/>
<feature type="binding site" evidence="10">
    <location>
        <position position="210"/>
    </location>
    <ligand>
        <name>Mn(2+)</name>
        <dbReference type="ChEBI" id="CHEBI:29035"/>
        <label>2</label>
    </ligand>
</feature>
<dbReference type="Proteomes" id="UP001501671">
    <property type="component" value="Unassembled WGS sequence"/>
</dbReference>
<feature type="binding site" evidence="10">
    <location>
        <position position="175"/>
    </location>
    <ligand>
        <name>substrate</name>
    </ligand>
</feature>
<dbReference type="SUPFAM" id="SSF56300">
    <property type="entry name" value="Metallo-dependent phosphatases"/>
    <property type="match status" value="1"/>
</dbReference>
<feature type="binding site" evidence="10">
    <location>
        <position position="179"/>
    </location>
    <ligand>
        <name>substrate</name>
    </ligand>
</feature>
<protein>
    <recommendedName>
        <fullName evidence="10">UDP-2,3-diacylglucosamine hydrolase</fullName>
        <ecNumber evidence="10">3.6.1.54</ecNumber>
    </recommendedName>
    <alternativeName>
        <fullName evidence="10">UDP-2,3-diacylglucosamine diphosphatase</fullName>
    </alternativeName>
</protein>
<dbReference type="InterPro" id="IPR010138">
    <property type="entry name" value="UDP-diacylglucosamine_Hdrlase"/>
</dbReference>
<dbReference type="InterPro" id="IPR043461">
    <property type="entry name" value="LpxH-like"/>
</dbReference>
<dbReference type="PANTHER" id="PTHR34990">
    <property type="entry name" value="UDP-2,3-DIACYLGLUCOSAMINE HYDROLASE-RELATED"/>
    <property type="match status" value="1"/>
</dbReference>
<sequence length="274" mass="29162">MSGTSTLPLIAPPGPVWLASDLHLGEAAPATVEAFLAFLELAAAEAGSLLLPGDVFDAWVGDDELDQPAPWLAAVAAGLKAAGARLPIYLGPGNRDFLMGQRLAQATGTRLLPDPAILETEAGRFLLCHGDALCTDDAAYQQFRQMVRDPRWQAQFLSRPLAERQAMAREMRARSTAEKSRKASDIMDVNPQAVEDALRAAGVARLIHGHTHRPGRHAFLLDGRPAERLVLPDWDLDDASQPRGGWLAIDRDGAAFCDVAVDAPVAAGRAAAAG</sequence>
<comment type="pathway">
    <text evidence="10">Glycolipid biosynthesis; lipid IV(A) biosynthesis; lipid IV(A) from (3R)-3-hydroxytetradecanoyl-[acyl-carrier-protein] and UDP-N-acetyl-alpha-D-glucosamine: step 4/6.</text>
</comment>
<dbReference type="Pfam" id="PF00149">
    <property type="entry name" value="Metallophos"/>
    <property type="match status" value="1"/>
</dbReference>
<reference evidence="13" key="1">
    <citation type="journal article" date="2019" name="Int. J. Syst. Evol. Microbiol.">
        <title>The Global Catalogue of Microorganisms (GCM) 10K type strain sequencing project: providing services to taxonomists for standard genome sequencing and annotation.</title>
        <authorList>
            <consortium name="The Broad Institute Genomics Platform"/>
            <consortium name="The Broad Institute Genome Sequencing Center for Infectious Disease"/>
            <person name="Wu L."/>
            <person name="Ma J."/>
        </authorList>
    </citation>
    <scope>NUCLEOTIDE SEQUENCE [LARGE SCALE GENOMIC DNA]</scope>
    <source>
        <strain evidence="13">JCM 17666</strain>
    </source>
</reference>
<comment type="catalytic activity">
    <reaction evidence="10">
        <text>UDP-2-N,3-O-bis[(3R)-3-hydroxytetradecanoyl]-alpha-D-glucosamine + H2O = 2-N,3-O-bis[(3R)-3-hydroxytetradecanoyl]-alpha-D-glucosaminyl 1-phosphate + UMP + 2 H(+)</text>
        <dbReference type="Rhea" id="RHEA:25213"/>
        <dbReference type="ChEBI" id="CHEBI:15377"/>
        <dbReference type="ChEBI" id="CHEBI:15378"/>
        <dbReference type="ChEBI" id="CHEBI:57865"/>
        <dbReference type="ChEBI" id="CHEBI:57957"/>
        <dbReference type="ChEBI" id="CHEBI:78847"/>
        <dbReference type="EC" id="3.6.1.54"/>
    </reaction>
</comment>
<evidence type="ECO:0000256" key="1">
    <source>
        <dbReference type="ARBA" id="ARBA00022475"/>
    </source>
</evidence>
<feature type="binding site" evidence="10">
    <location>
        <position position="54"/>
    </location>
    <ligand>
        <name>Mn(2+)</name>
        <dbReference type="ChEBI" id="CHEBI:29035"/>
        <label>2</label>
    </ligand>
</feature>
<feature type="binding site" evidence="10">
    <location>
        <position position="94"/>
    </location>
    <ligand>
        <name>Mn(2+)</name>
        <dbReference type="ChEBI" id="CHEBI:29035"/>
        <label>2</label>
    </ligand>
</feature>
<feature type="binding site" evidence="10">
    <location>
        <position position="210"/>
    </location>
    <ligand>
        <name>substrate</name>
    </ligand>
</feature>
<feature type="domain" description="Calcineurin-like phosphoesterase" evidence="11">
    <location>
        <begin position="15"/>
        <end position="214"/>
    </location>
</feature>
<evidence type="ECO:0000313" key="13">
    <source>
        <dbReference type="Proteomes" id="UP001501671"/>
    </source>
</evidence>
<comment type="caution">
    <text evidence="12">The sequence shown here is derived from an EMBL/GenBank/DDBJ whole genome shotgun (WGS) entry which is preliminary data.</text>
</comment>
<evidence type="ECO:0000256" key="8">
    <source>
        <dbReference type="ARBA" id="ARBA00023136"/>
    </source>
</evidence>
<feature type="binding site" evidence="10">
    <location>
        <position position="54"/>
    </location>
    <ligand>
        <name>Mn(2+)</name>
        <dbReference type="ChEBI" id="CHEBI:29035"/>
        <label>1</label>
    </ligand>
</feature>
<keyword evidence="6 10" id="KW-0378">Hydrolase</keyword>
<dbReference type="PANTHER" id="PTHR34990:SF1">
    <property type="entry name" value="UDP-2,3-DIACYLGLUCOSAMINE HYDROLASE"/>
    <property type="match status" value="1"/>
</dbReference>
<feature type="binding site" evidence="10">
    <location>
        <position position="137"/>
    </location>
    <ligand>
        <name>substrate</name>
    </ligand>
</feature>
<evidence type="ECO:0000256" key="6">
    <source>
        <dbReference type="ARBA" id="ARBA00022801"/>
    </source>
</evidence>
<accession>A0ABP8H5T8</accession>
<keyword evidence="2 10" id="KW-0444">Lipid biosynthesis</keyword>
<evidence type="ECO:0000313" key="12">
    <source>
        <dbReference type="EMBL" id="GAA4334818.1"/>
    </source>
</evidence>
<dbReference type="Gene3D" id="3.60.21.10">
    <property type="match status" value="1"/>
</dbReference>
<keyword evidence="1 10" id="KW-1003">Cell membrane</keyword>
<evidence type="ECO:0000259" key="11">
    <source>
        <dbReference type="Pfam" id="PF00149"/>
    </source>
</evidence>
<evidence type="ECO:0000256" key="9">
    <source>
        <dbReference type="ARBA" id="ARBA00023211"/>
    </source>
</evidence>
<feature type="binding site" evidence="10">
    <location>
        <begin position="94"/>
        <end position="95"/>
    </location>
    <ligand>
        <name>substrate</name>
    </ligand>
</feature>
<keyword evidence="13" id="KW-1185">Reference proteome</keyword>
<evidence type="ECO:0000256" key="4">
    <source>
        <dbReference type="ARBA" id="ARBA00022556"/>
    </source>
</evidence>
<dbReference type="EC" id="3.6.1.54" evidence="10"/>
<keyword evidence="4 10" id="KW-0441">Lipid A biosynthesis</keyword>
<evidence type="ECO:0000256" key="3">
    <source>
        <dbReference type="ARBA" id="ARBA00022519"/>
    </source>
</evidence>
<dbReference type="HAMAP" id="MF_00575">
    <property type="entry name" value="LpxH"/>
    <property type="match status" value="1"/>
</dbReference>
<evidence type="ECO:0000256" key="7">
    <source>
        <dbReference type="ARBA" id="ARBA00023098"/>
    </source>
</evidence>
<comment type="subcellular location">
    <subcellularLocation>
        <location evidence="10">Cell inner membrane</location>
        <topology evidence="10">Peripheral membrane protein</topology>
        <orientation evidence="10">Cytoplasmic side</orientation>
    </subcellularLocation>
</comment>
<evidence type="ECO:0000256" key="5">
    <source>
        <dbReference type="ARBA" id="ARBA00022723"/>
    </source>
</evidence>
<feature type="binding site" evidence="10">
    <location>
        <position position="182"/>
    </location>
    <ligand>
        <name>substrate</name>
    </ligand>
</feature>
<name>A0ABP8H5T8_9BURK</name>
<dbReference type="NCBIfam" id="TIGR01854">
    <property type="entry name" value="lipid_A_lpxH"/>
    <property type="match status" value="1"/>
</dbReference>
<dbReference type="InterPro" id="IPR004843">
    <property type="entry name" value="Calcineurin-like_PHP"/>
</dbReference>
<feature type="binding site" evidence="10">
    <location>
        <position position="23"/>
    </location>
    <ligand>
        <name>Mn(2+)</name>
        <dbReference type="ChEBI" id="CHEBI:29035"/>
        <label>1</label>
    </ligand>
</feature>
<keyword evidence="3 10" id="KW-0997">Cell inner membrane</keyword>
<feature type="binding site" evidence="10">
    <location>
        <position position="21"/>
    </location>
    <ligand>
        <name>Mn(2+)</name>
        <dbReference type="ChEBI" id="CHEBI:29035"/>
        <label>1</label>
    </ligand>
</feature>
<evidence type="ECO:0000256" key="10">
    <source>
        <dbReference type="HAMAP-Rule" id="MF_00575"/>
    </source>
</evidence>